<reference evidence="2 3" key="1">
    <citation type="submission" date="2024-04" db="EMBL/GenBank/DDBJ databases">
        <authorList>
            <person name="Fracassetti M."/>
        </authorList>
    </citation>
    <scope>NUCLEOTIDE SEQUENCE [LARGE SCALE GENOMIC DNA]</scope>
</reference>
<name>A0AAV2CGL0_9ROSI</name>
<gene>
    <name evidence="2" type="ORF">LTRI10_LOCUS3423</name>
</gene>
<accession>A0AAV2CGL0</accession>
<feature type="region of interest" description="Disordered" evidence="1">
    <location>
        <begin position="48"/>
        <end position="79"/>
    </location>
</feature>
<evidence type="ECO:0000313" key="3">
    <source>
        <dbReference type="Proteomes" id="UP001497516"/>
    </source>
</evidence>
<dbReference type="Proteomes" id="UP001497516">
    <property type="component" value="Chromosome 1"/>
</dbReference>
<feature type="region of interest" description="Disordered" evidence="1">
    <location>
        <begin position="1"/>
        <end position="30"/>
    </location>
</feature>
<dbReference type="AlphaFoldDB" id="A0AAV2CGL0"/>
<proteinExistence type="predicted"/>
<protein>
    <submittedName>
        <fullName evidence="2">Uncharacterized protein</fullName>
    </submittedName>
</protein>
<keyword evidence="3" id="KW-1185">Reference proteome</keyword>
<evidence type="ECO:0000256" key="1">
    <source>
        <dbReference type="SAM" id="MobiDB-lite"/>
    </source>
</evidence>
<organism evidence="2 3">
    <name type="scientific">Linum trigynum</name>
    <dbReference type="NCBI Taxonomy" id="586398"/>
    <lineage>
        <taxon>Eukaryota</taxon>
        <taxon>Viridiplantae</taxon>
        <taxon>Streptophyta</taxon>
        <taxon>Embryophyta</taxon>
        <taxon>Tracheophyta</taxon>
        <taxon>Spermatophyta</taxon>
        <taxon>Magnoliopsida</taxon>
        <taxon>eudicotyledons</taxon>
        <taxon>Gunneridae</taxon>
        <taxon>Pentapetalae</taxon>
        <taxon>rosids</taxon>
        <taxon>fabids</taxon>
        <taxon>Malpighiales</taxon>
        <taxon>Linaceae</taxon>
        <taxon>Linum</taxon>
    </lineage>
</organism>
<dbReference type="EMBL" id="OZ034813">
    <property type="protein sequence ID" value="CAL1355675.1"/>
    <property type="molecule type" value="Genomic_DNA"/>
</dbReference>
<evidence type="ECO:0000313" key="2">
    <source>
        <dbReference type="EMBL" id="CAL1355675.1"/>
    </source>
</evidence>
<sequence>MIFSASGHCHQEIGASPGCPDHETPDMTNLIPPHELVEKRRFFIEISSGGNGASTDGAAVVGGGGSGADRRFTRNRSHV</sequence>